<accession>A0A7Y0EWG3</accession>
<keyword evidence="2 5" id="KW-0808">Transferase</keyword>
<evidence type="ECO:0000256" key="1">
    <source>
        <dbReference type="ARBA" id="ARBA00007274"/>
    </source>
</evidence>
<dbReference type="InterPro" id="IPR001451">
    <property type="entry name" value="Hexapep"/>
</dbReference>
<organism evidence="5 6">
    <name type="scientific">Bifidobacterium olomucense</name>
    <dbReference type="NCBI Taxonomy" id="2675324"/>
    <lineage>
        <taxon>Bacteria</taxon>
        <taxon>Bacillati</taxon>
        <taxon>Actinomycetota</taxon>
        <taxon>Actinomycetes</taxon>
        <taxon>Bifidobacteriales</taxon>
        <taxon>Bifidobacteriaceae</taxon>
        <taxon>Bifidobacterium</taxon>
    </lineage>
</organism>
<dbReference type="PANTHER" id="PTHR42811">
    <property type="entry name" value="SERINE ACETYLTRANSFERASE"/>
    <property type="match status" value="1"/>
</dbReference>
<dbReference type="InterPro" id="IPR011004">
    <property type="entry name" value="Trimer_LpxA-like_sf"/>
</dbReference>
<reference evidence="5 6" key="1">
    <citation type="submission" date="2020-02" db="EMBL/GenBank/DDBJ databases">
        <title>Characterization of phylogenetic diversity of novel bifidobacterial species isolated in Czech ZOOs.</title>
        <authorList>
            <person name="Lugli G.A."/>
            <person name="Vera N.B."/>
            <person name="Ventura M."/>
        </authorList>
    </citation>
    <scope>NUCLEOTIDE SEQUENCE [LARGE SCALE GENOMIC DNA]</scope>
    <source>
        <strain evidence="5 6">DSM 109959</strain>
    </source>
</reference>
<comment type="similarity">
    <text evidence="1">Belongs to the transferase hexapeptide repeat family.</text>
</comment>
<evidence type="ECO:0000256" key="2">
    <source>
        <dbReference type="ARBA" id="ARBA00022679"/>
    </source>
</evidence>
<dbReference type="GO" id="GO:0016746">
    <property type="term" value="F:acyltransferase activity"/>
    <property type="evidence" value="ECO:0007669"/>
    <property type="project" value="UniProtKB-KW"/>
</dbReference>
<keyword evidence="4" id="KW-0012">Acyltransferase</keyword>
<dbReference type="RefSeq" id="WP_169240507.1">
    <property type="nucleotide sequence ID" value="NZ_JAAIIG010000002.1"/>
</dbReference>
<evidence type="ECO:0000256" key="4">
    <source>
        <dbReference type="ARBA" id="ARBA00023315"/>
    </source>
</evidence>
<dbReference type="EMBL" id="JAAIIG010000002">
    <property type="protein sequence ID" value="NMM97694.1"/>
    <property type="molecule type" value="Genomic_DNA"/>
</dbReference>
<dbReference type="CDD" id="cd03354">
    <property type="entry name" value="LbH_SAT"/>
    <property type="match status" value="1"/>
</dbReference>
<dbReference type="InterPro" id="IPR018357">
    <property type="entry name" value="Hexapep_transf_CS"/>
</dbReference>
<dbReference type="Proteomes" id="UP000543419">
    <property type="component" value="Unassembled WGS sequence"/>
</dbReference>
<dbReference type="InterPro" id="IPR045304">
    <property type="entry name" value="LbH_SAT"/>
</dbReference>
<protein>
    <submittedName>
        <fullName evidence="5">Transferase</fullName>
    </submittedName>
</protein>
<name>A0A7Y0EWG3_9BIFI</name>
<proteinExistence type="inferred from homology"/>
<keyword evidence="3" id="KW-0677">Repeat</keyword>
<dbReference type="SUPFAM" id="SSF51161">
    <property type="entry name" value="Trimeric LpxA-like enzymes"/>
    <property type="match status" value="1"/>
</dbReference>
<keyword evidence="6" id="KW-1185">Reference proteome</keyword>
<evidence type="ECO:0000313" key="5">
    <source>
        <dbReference type="EMBL" id="NMM97694.1"/>
    </source>
</evidence>
<evidence type="ECO:0000256" key="3">
    <source>
        <dbReference type="ARBA" id="ARBA00022737"/>
    </source>
</evidence>
<dbReference type="Gene3D" id="2.160.10.10">
    <property type="entry name" value="Hexapeptide repeat proteins"/>
    <property type="match status" value="1"/>
</dbReference>
<evidence type="ECO:0000313" key="6">
    <source>
        <dbReference type="Proteomes" id="UP000543419"/>
    </source>
</evidence>
<sequence length="209" mass="23290">MMRKEHCGIRELDRLIRSDCYRYAGSVTNEDLIRTWLVQWGFRYTRLLRKAQAHRHGPAYCWYRLRLLVASRKTGFQIGYGARIGAGLFLGHRGTIIVNEQARLGSNVNLSPGVVIGQENRGSRRGAPVLGNRVWVGPNAVIVGAVHIGNDVLIAPNAFVNRDVPDHSIALGNPIQIIARDRATEGYCHHLVAPMESDDQYAVGEKGLR</sequence>
<comment type="caution">
    <text evidence="5">The sequence shown here is derived from an EMBL/GenBank/DDBJ whole genome shotgun (WGS) entry which is preliminary data.</text>
</comment>
<dbReference type="PROSITE" id="PS00101">
    <property type="entry name" value="HEXAPEP_TRANSFERASES"/>
    <property type="match status" value="1"/>
</dbReference>
<gene>
    <name evidence="5" type="ORF">G1C97_0643</name>
</gene>
<dbReference type="AlphaFoldDB" id="A0A7Y0EWG3"/>
<dbReference type="Pfam" id="PF00132">
    <property type="entry name" value="Hexapep"/>
    <property type="match status" value="1"/>
</dbReference>